<organism evidence="14 15">
    <name type="scientific">Alkalibacterium kapii</name>
    <dbReference type="NCBI Taxonomy" id="426704"/>
    <lineage>
        <taxon>Bacteria</taxon>
        <taxon>Bacillati</taxon>
        <taxon>Bacillota</taxon>
        <taxon>Bacilli</taxon>
        <taxon>Lactobacillales</taxon>
        <taxon>Carnobacteriaceae</taxon>
        <taxon>Alkalibacterium</taxon>
    </lineage>
</organism>
<dbReference type="RefSeq" id="WP_146923913.1">
    <property type="nucleotide sequence ID" value="NZ_BJUY01000006.1"/>
</dbReference>
<reference evidence="14 15" key="1">
    <citation type="submission" date="2019-07" db="EMBL/GenBank/DDBJ databases">
        <title>Whole genome shotgun sequence of Alkalibacterium kapii NBRC 103247.</title>
        <authorList>
            <person name="Hosoyama A."/>
            <person name="Uohara A."/>
            <person name="Ohji S."/>
            <person name="Ichikawa N."/>
        </authorList>
    </citation>
    <scope>NUCLEOTIDE SEQUENCE [LARGE SCALE GENOMIC DNA]</scope>
    <source>
        <strain evidence="14 15">NBRC 103247</strain>
    </source>
</reference>
<dbReference type="HAMAP" id="MF_00051">
    <property type="entry name" value="SHMT"/>
    <property type="match status" value="1"/>
</dbReference>
<dbReference type="PIRSF" id="PIRSF000412">
    <property type="entry name" value="SHMT"/>
    <property type="match status" value="1"/>
</dbReference>
<comment type="cofactor">
    <cofactor evidence="1 11 12">
        <name>pyridoxal 5'-phosphate</name>
        <dbReference type="ChEBI" id="CHEBI:597326"/>
    </cofactor>
</comment>
<dbReference type="GO" id="GO:0032259">
    <property type="term" value="P:methylation"/>
    <property type="evidence" value="ECO:0007669"/>
    <property type="project" value="UniProtKB-KW"/>
</dbReference>
<evidence type="ECO:0000256" key="2">
    <source>
        <dbReference type="ARBA" id="ARBA00004496"/>
    </source>
</evidence>
<keyword evidence="5 11" id="KW-0963">Cytoplasm</keyword>
<evidence type="ECO:0000256" key="3">
    <source>
        <dbReference type="ARBA" id="ARBA00006376"/>
    </source>
</evidence>
<comment type="function">
    <text evidence="10">Catalyzes the reversible interconversion of serine and glycine with tetrahydrofolate (THF) serving as the one-carbon carrier. This reaction serves as the major source of one-carbon groups required for the biosynthesis of purines, thymidylate, methionine, and other important biomolecules. Also exhibits THF-independent aldolase activity toward beta-hydroxyamino acids, producing glycine and aldehydes, via a retro-aldol mechanism. Thus, is able to catalyze the cleavage of L-allo-threonine.</text>
</comment>
<dbReference type="GO" id="GO:0005829">
    <property type="term" value="C:cytosol"/>
    <property type="evidence" value="ECO:0007669"/>
    <property type="project" value="TreeGrafter"/>
</dbReference>
<dbReference type="NCBIfam" id="NF000586">
    <property type="entry name" value="PRK00011.1"/>
    <property type="match status" value="1"/>
</dbReference>
<dbReference type="Gene3D" id="3.90.1150.10">
    <property type="entry name" value="Aspartate Aminotransferase, domain 1"/>
    <property type="match status" value="1"/>
</dbReference>
<comment type="similarity">
    <text evidence="3 11">Belongs to the SHMT family.</text>
</comment>
<comment type="subunit">
    <text evidence="4 11">Homodimer.</text>
</comment>
<dbReference type="PANTHER" id="PTHR11680:SF35">
    <property type="entry name" value="SERINE HYDROXYMETHYLTRANSFERASE 1"/>
    <property type="match status" value="1"/>
</dbReference>
<dbReference type="CDD" id="cd00378">
    <property type="entry name" value="SHMT"/>
    <property type="match status" value="1"/>
</dbReference>
<keyword evidence="9 11" id="KW-0663">Pyridoxal phosphate</keyword>
<feature type="binding site" evidence="11">
    <location>
        <position position="116"/>
    </location>
    <ligand>
        <name>(6S)-5,6,7,8-tetrahydrofolate</name>
        <dbReference type="ChEBI" id="CHEBI:57453"/>
    </ligand>
</feature>
<feature type="domain" description="Serine hydroxymethyltransferase-like" evidence="13">
    <location>
        <begin position="6"/>
        <end position="379"/>
    </location>
</feature>
<feature type="site" description="Plays an important role in substrate specificity" evidence="11">
    <location>
        <position position="224"/>
    </location>
</feature>
<feature type="binding site" evidence="11">
    <location>
        <begin position="120"/>
        <end position="122"/>
    </location>
    <ligand>
        <name>(6S)-5,6,7,8-tetrahydrofolate</name>
        <dbReference type="ChEBI" id="CHEBI:57453"/>
    </ligand>
</feature>
<dbReference type="EMBL" id="BJUY01000006">
    <property type="protein sequence ID" value="GEK91123.1"/>
    <property type="molecule type" value="Genomic_DNA"/>
</dbReference>
<evidence type="ECO:0000256" key="1">
    <source>
        <dbReference type="ARBA" id="ARBA00001933"/>
    </source>
</evidence>
<name>A0A511AUV1_9LACT</name>
<dbReference type="UniPathway" id="UPA00288">
    <property type="reaction ID" value="UER01023"/>
</dbReference>
<dbReference type="GO" id="GO:0019264">
    <property type="term" value="P:glycine biosynthetic process from serine"/>
    <property type="evidence" value="ECO:0007669"/>
    <property type="project" value="UniProtKB-UniRule"/>
</dbReference>
<dbReference type="GO" id="GO:0030170">
    <property type="term" value="F:pyridoxal phosphate binding"/>
    <property type="evidence" value="ECO:0007669"/>
    <property type="project" value="UniProtKB-UniRule"/>
</dbReference>
<gene>
    <name evidence="11 14" type="primary">glyA</name>
    <name evidence="14" type="ORF">AKA01nite_07450</name>
</gene>
<evidence type="ECO:0000256" key="11">
    <source>
        <dbReference type="HAMAP-Rule" id="MF_00051"/>
    </source>
</evidence>
<evidence type="ECO:0000256" key="4">
    <source>
        <dbReference type="ARBA" id="ARBA00011738"/>
    </source>
</evidence>
<evidence type="ECO:0000256" key="7">
    <source>
        <dbReference type="ARBA" id="ARBA00022605"/>
    </source>
</evidence>
<keyword evidence="6 11" id="KW-0554">One-carbon metabolism</keyword>
<comment type="pathway">
    <text evidence="11">Amino-acid biosynthesis; glycine biosynthesis; glycine from L-serine: step 1/1.</text>
</comment>
<dbReference type="InterPro" id="IPR001085">
    <property type="entry name" value="Ser_HO-MeTrfase"/>
</dbReference>
<evidence type="ECO:0000256" key="5">
    <source>
        <dbReference type="ARBA" id="ARBA00022490"/>
    </source>
</evidence>
<dbReference type="InterPro" id="IPR049943">
    <property type="entry name" value="Ser_HO-MeTrfase-like"/>
</dbReference>
<dbReference type="PANTHER" id="PTHR11680">
    <property type="entry name" value="SERINE HYDROXYMETHYLTRANSFERASE"/>
    <property type="match status" value="1"/>
</dbReference>
<dbReference type="GO" id="GO:0004372">
    <property type="term" value="F:glycine hydroxymethyltransferase activity"/>
    <property type="evidence" value="ECO:0007669"/>
    <property type="project" value="UniProtKB-UniRule"/>
</dbReference>
<dbReference type="Pfam" id="PF00464">
    <property type="entry name" value="SHMT"/>
    <property type="match status" value="1"/>
</dbReference>
<evidence type="ECO:0000313" key="14">
    <source>
        <dbReference type="EMBL" id="GEK91123.1"/>
    </source>
</evidence>
<sequence length="410" mass="45444">MIQRIYDKEIFETIEKEKKRQEENIELIASENFVSQGVMDAQGSILTNKYAEGYPGKRYYGGCEFVDVIENLAIDRVKELFGAEYANVQPHSGSQANAAVFQAFLEPGDTYMGMDLTHGGHLTHGSPVNFSGKLYNVIPYGVDKETETIDFDQVRELALKHQPKMIITGYSAYPRPIDFAKFREIADEVGALLMVDMAHIAGLIATGEHPDPVPYADVITSTTHKTLRGPRGGLILAKEKYAKKLNSAIFPGTQGGPLEHVIAAKAVAFKEALQPEFKSYTKQIKANTKAMAEVFRDSKGRLISGGTDNHLLLIEVTDFGMNGKQAETLLDKVGITVNKNTIPFETLSPFKTSGIRVGTPAITTRGFKEEQSKQVAKLIIDTLENKDDDERLAEIKKAVRELTKRIPLYK</sequence>
<comment type="caution">
    <text evidence="14">The sequence shown here is derived from an EMBL/GenBank/DDBJ whole genome shotgun (WGS) entry which is preliminary data.</text>
</comment>
<evidence type="ECO:0000256" key="12">
    <source>
        <dbReference type="PIRSR" id="PIRSR000412-50"/>
    </source>
</evidence>
<comment type="subcellular location">
    <subcellularLocation>
        <location evidence="2 11">Cytoplasm</location>
    </subcellularLocation>
</comment>
<accession>A0A511AUV1</accession>
<dbReference type="OrthoDB" id="9803846at2"/>
<evidence type="ECO:0000256" key="8">
    <source>
        <dbReference type="ARBA" id="ARBA00022679"/>
    </source>
</evidence>
<dbReference type="PROSITE" id="PS00096">
    <property type="entry name" value="SHMT"/>
    <property type="match status" value="1"/>
</dbReference>
<comment type="catalytic activity">
    <reaction evidence="11">
        <text>(6R)-5,10-methylene-5,6,7,8-tetrahydrofolate + glycine + H2O = (6S)-5,6,7,8-tetrahydrofolate + L-serine</text>
        <dbReference type="Rhea" id="RHEA:15481"/>
        <dbReference type="ChEBI" id="CHEBI:15377"/>
        <dbReference type="ChEBI" id="CHEBI:15636"/>
        <dbReference type="ChEBI" id="CHEBI:33384"/>
        <dbReference type="ChEBI" id="CHEBI:57305"/>
        <dbReference type="ChEBI" id="CHEBI:57453"/>
        <dbReference type="EC" id="2.1.2.1"/>
    </reaction>
</comment>
<dbReference type="InterPro" id="IPR019798">
    <property type="entry name" value="Ser_HO-MeTrfase_PLP_BS"/>
</dbReference>
<evidence type="ECO:0000259" key="13">
    <source>
        <dbReference type="Pfam" id="PF00464"/>
    </source>
</evidence>
<dbReference type="GO" id="GO:0008168">
    <property type="term" value="F:methyltransferase activity"/>
    <property type="evidence" value="ECO:0007669"/>
    <property type="project" value="UniProtKB-KW"/>
</dbReference>
<comment type="pathway">
    <text evidence="11">One-carbon metabolism; tetrahydrofolate interconversion.</text>
</comment>
<feature type="binding site" evidence="11">
    <location>
        <begin position="348"/>
        <end position="350"/>
    </location>
    <ligand>
        <name>(6S)-5,6,7,8-tetrahydrofolate</name>
        <dbReference type="ChEBI" id="CHEBI:57453"/>
    </ligand>
</feature>
<proteinExistence type="inferred from homology"/>
<keyword evidence="15" id="KW-1185">Reference proteome</keyword>
<dbReference type="Gene3D" id="3.40.640.10">
    <property type="entry name" value="Type I PLP-dependent aspartate aminotransferase-like (Major domain)"/>
    <property type="match status" value="1"/>
</dbReference>
<dbReference type="Proteomes" id="UP000321662">
    <property type="component" value="Unassembled WGS sequence"/>
</dbReference>
<dbReference type="AlphaFoldDB" id="A0A511AUV1"/>
<dbReference type="SUPFAM" id="SSF53383">
    <property type="entry name" value="PLP-dependent transferases"/>
    <property type="match status" value="1"/>
</dbReference>
<dbReference type="InterPro" id="IPR015422">
    <property type="entry name" value="PyrdxlP-dep_Trfase_small"/>
</dbReference>
<dbReference type="UniPathway" id="UPA00193"/>
<keyword evidence="14" id="KW-0489">Methyltransferase</keyword>
<dbReference type="InterPro" id="IPR039429">
    <property type="entry name" value="SHMT-like_dom"/>
</dbReference>
<feature type="modified residue" description="N6-(pyridoxal phosphate)lysine" evidence="11 12">
    <location>
        <position position="225"/>
    </location>
</feature>
<dbReference type="InterPro" id="IPR015424">
    <property type="entry name" value="PyrdxlP-dep_Trfase"/>
</dbReference>
<evidence type="ECO:0000256" key="6">
    <source>
        <dbReference type="ARBA" id="ARBA00022563"/>
    </source>
</evidence>
<dbReference type="GO" id="GO:0035999">
    <property type="term" value="P:tetrahydrofolate interconversion"/>
    <property type="evidence" value="ECO:0007669"/>
    <property type="project" value="UniProtKB-UniRule"/>
</dbReference>
<evidence type="ECO:0000313" key="15">
    <source>
        <dbReference type="Proteomes" id="UP000321662"/>
    </source>
</evidence>
<keyword evidence="8 11" id="KW-0808">Transferase</keyword>
<feature type="binding site" evidence="11">
    <location>
        <position position="239"/>
    </location>
    <ligand>
        <name>(6S)-5,6,7,8-tetrahydrofolate</name>
        <dbReference type="ChEBI" id="CHEBI:57453"/>
    </ligand>
</feature>
<keyword evidence="7 11" id="KW-0028">Amino-acid biosynthesis</keyword>
<dbReference type="FunFam" id="3.40.640.10:FF:000001">
    <property type="entry name" value="Serine hydroxymethyltransferase"/>
    <property type="match status" value="1"/>
</dbReference>
<protein>
    <recommendedName>
        <fullName evidence="11">Serine hydroxymethyltransferase</fullName>
        <shortName evidence="11">SHMT</shortName>
        <shortName evidence="11">Serine methylase</shortName>
        <ecNumber evidence="11">2.1.2.1</ecNumber>
    </recommendedName>
</protein>
<dbReference type="EC" id="2.1.2.1" evidence="11"/>
<evidence type="ECO:0000256" key="9">
    <source>
        <dbReference type="ARBA" id="ARBA00022898"/>
    </source>
</evidence>
<evidence type="ECO:0000256" key="10">
    <source>
        <dbReference type="ARBA" id="ARBA00054606"/>
    </source>
</evidence>
<dbReference type="InterPro" id="IPR015421">
    <property type="entry name" value="PyrdxlP-dep_Trfase_major"/>
</dbReference>